<evidence type="ECO:0008006" key="4">
    <source>
        <dbReference type="Google" id="ProtNLM"/>
    </source>
</evidence>
<evidence type="ECO:0000313" key="2">
    <source>
        <dbReference type="EMBL" id="ADQ78756.1"/>
    </source>
</evidence>
<accession>E4T212</accession>
<dbReference type="OrthoDB" id="594989at2"/>
<dbReference type="AlphaFoldDB" id="E4T212"/>
<evidence type="ECO:0000313" key="3">
    <source>
        <dbReference type="Proteomes" id="UP000008718"/>
    </source>
</evidence>
<sequence>MIQRIQTLYLLIIVILSGFVIFSPIAELINRADNLIYLVDINGISLVKPTGNIFESNIWGLTAISMVVAVFSLITIFSYKNRIKQIRYCVINMLFMVGYYAFLLFYIWSACNRLHTDWHLKITTVFPIVNLILNFLTIGAIGKDENLVKSADRLR</sequence>
<reference key="1">
    <citation type="submission" date="2010-11" db="EMBL/GenBank/DDBJ databases">
        <title>The complete genome of Paludibacter propionicigenes DSM 17365.</title>
        <authorList>
            <consortium name="US DOE Joint Genome Institute (JGI-PGF)"/>
            <person name="Lucas S."/>
            <person name="Copeland A."/>
            <person name="Lapidus A."/>
            <person name="Bruce D."/>
            <person name="Goodwin L."/>
            <person name="Pitluck S."/>
            <person name="Kyrpides N."/>
            <person name="Mavromatis K."/>
            <person name="Ivanova N."/>
            <person name="Munk A.C."/>
            <person name="Brettin T."/>
            <person name="Detter J.C."/>
            <person name="Han C."/>
            <person name="Tapia R."/>
            <person name="Land M."/>
            <person name="Hauser L."/>
            <person name="Markowitz V."/>
            <person name="Cheng J.-F."/>
            <person name="Hugenholtz P."/>
            <person name="Woyke T."/>
            <person name="Wu D."/>
            <person name="Gronow S."/>
            <person name="Wellnitz S."/>
            <person name="Brambilla E."/>
            <person name="Klenk H.-P."/>
            <person name="Eisen J.A."/>
        </authorList>
    </citation>
    <scope>NUCLEOTIDE SEQUENCE</scope>
    <source>
        <strain>WB4</strain>
    </source>
</reference>
<dbReference type="RefSeq" id="WP_013444125.1">
    <property type="nucleotide sequence ID" value="NC_014734.1"/>
</dbReference>
<organism evidence="2 3">
    <name type="scientific">Paludibacter propionicigenes (strain DSM 17365 / JCM 13257 / WB4)</name>
    <dbReference type="NCBI Taxonomy" id="694427"/>
    <lineage>
        <taxon>Bacteria</taxon>
        <taxon>Pseudomonadati</taxon>
        <taxon>Bacteroidota</taxon>
        <taxon>Bacteroidia</taxon>
        <taxon>Bacteroidales</taxon>
        <taxon>Paludibacteraceae</taxon>
        <taxon>Paludibacter</taxon>
    </lineage>
</organism>
<proteinExistence type="predicted"/>
<feature type="transmembrane region" description="Helical" evidence="1">
    <location>
        <begin position="89"/>
        <end position="108"/>
    </location>
</feature>
<keyword evidence="1" id="KW-1133">Transmembrane helix</keyword>
<gene>
    <name evidence="2" type="ordered locus">Palpr_0600</name>
</gene>
<dbReference type="EMBL" id="CP002345">
    <property type="protein sequence ID" value="ADQ78756.1"/>
    <property type="molecule type" value="Genomic_DNA"/>
</dbReference>
<dbReference type="STRING" id="694427.Palpr_0600"/>
<name>E4T212_PALPW</name>
<dbReference type="InterPro" id="IPR025635">
    <property type="entry name" value="DUF4293"/>
</dbReference>
<dbReference type="Pfam" id="PF14126">
    <property type="entry name" value="DUF4293"/>
    <property type="match status" value="1"/>
</dbReference>
<dbReference type="Proteomes" id="UP000008718">
    <property type="component" value="Chromosome"/>
</dbReference>
<dbReference type="KEGG" id="ppn:Palpr_0600"/>
<reference evidence="2" key="2">
    <citation type="journal article" date="2011" name="Stand. Genomic Sci.">
        <title>Complete genome sequence of Paludibacter propionicigenes type strain (WB4).</title>
        <authorList>
            <person name="Gronow S."/>
            <person name="Munk C."/>
            <person name="Lapidus A."/>
            <person name="Nolan M."/>
            <person name="Lucas S."/>
            <person name="Hammon N."/>
            <person name="Deshpande S."/>
            <person name="Cheng J.F."/>
            <person name="Tapia R."/>
            <person name="Han C."/>
            <person name="Goodwin L."/>
            <person name="Pitluck S."/>
            <person name="Liolios K."/>
            <person name="Ivanova N."/>
            <person name="Mavromatis K."/>
            <person name="Mikhailova N."/>
            <person name="Pati A."/>
            <person name="Chen A."/>
            <person name="Palaniappan K."/>
            <person name="Land M."/>
            <person name="Hauser L."/>
            <person name="Chang Y.J."/>
            <person name="Jeffries C.D."/>
            <person name="Brambilla E."/>
            <person name="Rohde M."/>
            <person name="Goker M."/>
            <person name="Detter J.C."/>
            <person name="Woyke T."/>
            <person name="Bristow J."/>
            <person name="Eisen J.A."/>
            <person name="Markowitz V."/>
            <person name="Hugenholtz P."/>
            <person name="Kyrpides N.C."/>
            <person name="Klenk H.P."/>
        </authorList>
    </citation>
    <scope>NUCLEOTIDE SEQUENCE [LARGE SCALE GENOMIC DNA]</scope>
    <source>
        <strain evidence="2">WB4</strain>
    </source>
</reference>
<feature type="transmembrane region" description="Helical" evidence="1">
    <location>
        <begin position="58"/>
        <end position="77"/>
    </location>
</feature>
<dbReference type="eggNOG" id="ENOG503333M">
    <property type="taxonomic scope" value="Bacteria"/>
</dbReference>
<feature type="transmembrane region" description="Helical" evidence="1">
    <location>
        <begin position="7"/>
        <end position="26"/>
    </location>
</feature>
<protein>
    <recommendedName>
        <fullName evidence="4">DUF4293 family protein</fullName>
    </recommendedName>
</protein>
<keyword evidence="1" id="KW-0812">Transmembrane</keyword>
<keyword evidence="1" id="KW-0472">Membrane</keyword>
<evidence type="ECO:0000256" key="1">
    <source>
        <dbReference type="SAM" id="Phobius"/>
    </source>
</evidence>
<dbReference type="HOGENOM" id="CLU_132526_1_0_10"/>
<feature type="transmembrane region" description="Helical" evidence="1">
    <location>
        <begin position="120"/>
        <end position="141"/>
    </location>
</feature>
<keyword evidence="3" id="KW-1185">Reference proteome</keyword>